<reference evidence="14 15" key="1">
    <citation type="submission" date="2021-05" db="EMBL/GenBank/DDBJ databases">
        <authorList>
            <person name="Zahm M."/>
            <person name="Klopp C."/>
            <person name="Cabau C."/>
            <person name="Kuhl H."/>
            <person name="Suciu R."/>
            <person name="Ciorpac M."/>
            <person name="Holostenco D."/>
            <person name="Gessner J."/>
            <person name="Wuertz S."/>
            <person name="Hohne C."/>
            <person name="Stock M."/>
            <person name="Gislard M."/>
            <person name="Lluch J."/>
            <person name="Milhes M."/>
            <person name="Lampietro C."/>
            <person name="Lopez Roques C."/>
            <person name="Donnadieu C."/>
            <person name="Du K."/>
            <person name="Schartl M."/>
            <person name="Guiguen Y."/>
        </authorList>
    </citation>
    <scope>NUCLEOTIDE SEQUENCE [LARGE SCALE GENOMIC DNA]</scope>
    <source>
        <strain evidence="14">Hh-F2</strain>
        <tissue evidence="14">Blood</tissue>
    </source>
</reference>
<feature type="region of interest" description="Disordered" evidence="12">
    <location>
        <begin position="1188"/>
        <end position="1223"/>
    </location>
</feature>
<feature type="region of interest" description="Disordered" evidence="12">
    <location>
        <begin position="1241"/>
        <end position="1260"/>
    </location>
</feature>
<feature type="region of interest" description="Disordered" evidence="12">
    <location>
        <begin position="1020"/>
        <end position="1058"/>
    </location>
</feature>
<feature type="compositionally biased region" description="Polar residues" evidence="12">
    <location>
        <begin position="761"/>
        <end position="773"/>
    </location>
</feature>
<keyword evidence="3 11" id="KW-0145">Chemotaxis</keyword>
<name>A0ABR0YWN7_HUSHU</name>
<feature type="compositionally biased region" description="Polar residues" evidence="12">
    <location>
        <begin position="1130"/>
        <end position="1151"/>
    </location>
</feature>
<feature type="domain" description="PDZ" evidence="13">
    <location>
        <begin position="538"/>
        <end position="608"/>
    </location>
</feature>
<dbReference type="InterPro" id="IPR001478">
    <property type="entry name" value="PDZ"/>
</dbReference>
<dbReference type="CDD" id="cd06763">
    <property type="entry name" value="PDZ7_PDZD2-PDZ4_hPro-IL-16-like"/>
    <property type="match status" value="1"/>
</dbReference>
<feature type="compositionally biased region" description="Low complexity" evidence="12">
    <location>
        <begin position="1101"/>
        <end position="1110"/>
    </location>
</feature>
<dbReference type="CDD" id="cd06762">
    <property type="entry name" value="PDZ6_PDZD2-PDZ3_hPro-IL-16-like"/>
    <property type="match status" value="1"/>
</dbReference>
<accession>A0ABR0YWN7</accession>
<evidence type="ECO:0000256" key="3">
    <source>
        <dbReference type="ARBA" id="ARBA00022500"/>
    </source>
</evidence>
<dbReference type="InterPro" id="IPR036034">
    <property type="entry name" value="PDZ_sf"/>
</dbReference>
<feature type="region of interest" description="Disordered" evidence="12">
    <location>
        <begin position="1385"/>
        <end position="1415"/>
    </location>
</feature>
<feature type="compositionally biased region" description="Basic and acidic residues" evidence="12">
    <location>
        <begin position="793"/>
        <end position="805"/>
    </location>
</feature>
<feature type="compositionally biased region" description="Polar residues" evidence="12">
    <location>
        <begin position="993"/>
        <end position="1008"/>
    </location>
</feature>
<feature type="compositionally biased region" description="Basic and acidic residues" evidence="12">
    <location>
        <begin position="1243"/>
        <end position="1255"/>
    </location>
</feature>
<feature type="compositionally biased region" description="Basic residues" evidence="12">
    <location>
        <begin position="780"/>
        <end position="792"/>
    </location>
</feature>
<evidence type="ECO:0000313" key="15">
    <source>
        <dbReference type="Proteomes" id="UP001369086"/>
    </source>
</evidence>
<feature type="compositionally biased region" description="Basic and acidic residues" evidence="12">
    <location>
        <begin position="290"/>
        <end position="299"/>
    </location>
</feature>
<evidence type="ECO:0000256" key="5">
    <source>
        <dbReference type="ARBA" id="ARBA00022525"/>
    </source>
</evidence>
<evidence type="ECO:0000256" key="9">
    <source>
        <dbReference type="ARBA" id="ARBA00023242"/>
    </source>
</evidence>
<dbReference type="InterPro" id="IPR020450">
    <property type="entry name" value="IL-16"/>
</dbReference>
<feature type="compositionally biased region" description="Polar residues" evidence="12">
    <location>
        <begin position="914"/>
        <end position="936"/>
    </location>
</feature>
<evidence type="ECO:0000256" key="11">
    <source>
        <dbReference type="RuleBase" id="RU363135"/>
    </source>
</evidence>
<feature type="compositionally biased region" description="Basic and acidic residues" evidence="12">
    <location>
        <begin position="108"/>
        <end position="124"/>
    </location>
</feature>
<evidence type="ECO:0000256" key="1">
    <source>
        <dbReference type="ARBA" id="ARBA00004123"/>
    </source>
</evidence>
<feature type="region of interest" description="Disordered" evidence="12">
    <location>
        <begin position="911"/>
        <end position="1008"/>
    </location>
</feature>
<dbReference type="EMBL" id="JAHFZB010000022">
    <property type="protein sequence ID" value="KAK6476871.1"/>
    <property type="molecule type" value="Genomic_DNA"/>
</dbReference>
<dbReference type="SMART" id="SM00228">
    <property type="entry name" value="PDZ"/>
    <property type="match status" value="5"/>
</dbReference>
<feature type="region of interest" description="Disordered" evidence="12">
    <location>
        <begin position="847"/>
        <end position="884"/>
    </location>
</feature>
<feature type="domain" description="PDZ" evidence="13">
    <location>
        <begin position="1421"/>
        <end position="1505"/>
    </location>
</feature>
<dbReference type="Pfam" id="PF00595">
    <property type="entry name" value="PDZ"/>
    <property type="match status" value="5"/>
</dbReference>
<feature type="compositionally biased region" description="Basic and acidic residues" evidence="12">
    <location>
        <begin position="267"/>
        <end position="282"/>
    </location>
</feature>
<feature type="compositionally biased region" description="Polar residues" evidence="12">
    <location>
        <begin position="705"/>
        <end position="714"/>
    </location>
</feature>
<dbReference type="SUPFAM" id="SSF50156">
    <property type="entry name" value="PDZ domain-like"/>
    <property type="match status" value="5"/>
</dbReference>
<feature type="region of interest" description="Disordered" evidence="12">
    <location>
        <begin position="9"/>
        <end position="52"/>
    </location>
</feature>
<protein>
    <recommendedName>
        <fullName evidence="11">Pro-interleukin-16</fullName>
    </recommendedName>
    <component>
        <recommendedName>
            <fullName evidence="11">Interleukin-16</fullName>
            <shortName evidence="11">IL-16</shortName>
        </recommendedName>
        <alternativeName>
            <fullName evidence="11">Lymphocyte chemoattractant factor</fullName>
            <shortName evidence="11">LCF</shortName>
        </alternativeName>
    </component>
</protein>
<feature type="compositionally biased region" description="Polar residues" evidence="12">
    <location>
        <begin position="873"/>
        <end position="884"/>
    </location>
</feature>
<feature type="region of interest" description="Disordered" evidence="12">
    <location>
        <begin position="247"/>
        <end position="308"/>
    </location>
</feature>
<feature type="compositionally biased region" description="Low complexity" evidence="12">
    <location>
        <begin position="694"/>
        <end position="704"/>
    </location>
</feature>
<feature type="compositionally biased region" description="Basic and acidic residues" evidence="12">
    <location>
        <begin position="858"/>
        <end position="871"/>
    </location>
</feature>
<keyword evidence="5 11" id="KW-0964">Secreted</keyword>
<dbReference type="Proteomes" id="UP001369086">
    <property type="component" value="Unassembled WGS sequence"/>
</dbReference>
<keyword evidence="9 11" id="KW-0539">Nucleus</keyword>
<dbReference type="PROSITE" id="PS50106">
    <property type="entry name" value="PDZ"/>
    <property type="match status" value="5"/>
</dbReference>
<dbReference type="PRINTS" id="PR01931">
    <property type="entry name" value="INTRLEUKIN16"/>
</dbReference>
<sequence length="1518" mass="163279">MPECLFPLAGQGRGNPSANMPHSYTNHKKKANGLAMKTERRSTTGKTNRRSRKLGIISRSLILCNSKNSDEGSSPEEKYPDPAENEKYSGRERSERNPRAQVLSTTHSAEHKDCDPQRTTGEHEEYAKKTMSRTFSIKESSIWKLCVATGDEGLGIQISANNTSAVPNKGITVSHVMNGGAAHRDGRLQPGDELLTVNGQSLTGLSRHEAEAVLQTATGLVDLVVSTKLMTCPVDEDKGSLLCNRSISVSAPPTTDKENQQPQTNIIDKENAGNDIPPKRNSTDMTGEGYNERDAEKSDNYSQTKLSCKRTRSNSTSVNPYWIGDLDALIIKTPEMYNSNNTQGNPGFYGNRKALSQQLEFPDAPVQVIARPTRSLSSAHLVNSSSSVQAFVISNIVLMKGQGKGLGFSIVGGKDSMYGPIGIYVKTIFPGGAAAADGRLQEGDEILELNGKSLHGLTHDEALKKFKQTKKGLLMLAVRTSLRIEASSSSSGVSHLCRSRSLSSSATISSRGSCSGPELADCSFLPGPAKPKDRIMMEITLHKELGVGLGIGLCCVPSSEGYPGIYIHTLSPGSVAHMDGRLRGGDEIVEINETVVHSMTLNEVYTVLSQCHPGPVQVIISRHPDPKVSEQQLNEAIAQAVENSKLKKVKSQWSIEALKKNERCSHGKQKCEKCLERSFSQLNNRRPQKLTIRSSSDTSSNHRSPCSNGGSAYSTQQAGMKCRVHSVDVPMTAPQSTVAGSPGWSVIEIKPSPPHPDDYNVPNSKHSSQQSTDFIIKTARASKPKPPPRRYFKQQEDSKEEHFSDHGGVNGDSPNDWKPSTTKCQEAGSLVSEGTKTVHTNTLCVTSLSPGDSGHFSETAKDNSLRAEGRHQSVGSPTNFSTGTKRPALRRQAHMDLFVAHQTQDPSVRIADSTEGQPSCAIMSQENGQPDLNGSSVHEKDAPEGAAAVKDHQNVKKGPPVAPKSVWVRQSLKGLKSGKLPATTKPRDGGTPNPRSTFGVSLRNTSTKSNLSFKQKISSFETFSSSESTERGTKRIAPSLSLPLVDKPPSRSDTTSAVNTACHAANKAAEVSPPDESKSAIEVTIPAAEPEVPSSPPPVSSLPSPRRSSSTKTVPSTASLEPEENMVFKSPSQRTRSFPLATTPSSETSNLKTYDGESLCKILSFSNQVSHALMRSMRSLPQSPSIWHSNPWSAAPGSPQAAPDDDLSWADKTPGSPSVDLSHAEKGFSVSLAELRECTIGMADEKREDRKRERTSSLSSSASAQSLISLIPAEEIKKMIEEVKALDEETLKQFEDIHVVILHKEEGTGLGFSIAGGIDLENKVTTVHKVFPSGLASEEGTIQKGDELLSINGQSLKEVTHSEGTAILRQARMLKQAVIVICKSKESDTGNDESSESSLTTSAVENPGVTDAEDAGSDTITVELEKNAGGVGFSLEGGKGSIHGDKPLVINRIFKGGAAEQSRIQPGDELLQIQSAALQGLTRFEAWNIIKALPEGPIRAVIRRKTDVSKSEATGEEQ</sequence>
<comment type="function">
    <text evidence="10 11">Interleukin-16 stimulates a migratory response in CD4+ lymphocytes, monocytes, and eosinophils. Primes CD4+ T-cells for IL-2 and IL-15 responsiveness. Also induces T-lymphocyte expression of interleukin 2 receptor. Ligand for CD4.</text>
</comment>
<evidence type="ECO:0000256" key="7">
    <source>
        <dbReference type="ARBA" id="ARBA00023015"/>
    </source>
</evidence>
<evidence type="ECO:0000256" key="6">
    <source>
        <dbReference type="ARBA" id="ARBA00022737"/>
    </source>
</evidence>
<evidence type="ECO:0000259" key="13">
    <source>
        <dbReference type="PROSITE" id="PS50106"/>
    </source>
</evidence>
<dbReference type="CDD" id="cd06760">
    <property type="entry name" value="PDZ4_PDZD2-PDZ2_hPro-IL-16-like"/>
    <property type="match status" value="1"/>
</dbReference>
<feature type="region of interest" description="Disordered" evidence="12">
    <location>
        <begin position="65"/>
        <end position="124"/>
    </location>
</feature>
<feature type="compositionally biased region" description="Basic and acidic residues" evidence="12">
    <location>
        <begin position="75"/>
        <end position="98"/>
    </location>
</feature>
<comment type="subcellular location">
    <subcellularLocation>
        <location evidence="11">Cytoplasm</location>
    </subcellularLocation>
    <subcellularLocation>
        <location evidence="1 11">Nucleus</location>
    </subcellularLocation>
    <subcellularLocation>
        <location evidence="11">Secreted</location>
    </subcellularLocation>
</comment>
<keyword evidence="2 11" id="KW-0963">Cytoplasm</keyword>
<dbReference type="CDD" id="cd06759">
    <property type="entry name" value="PDZ3_PDZD2-PDZ1_hPro-IL-16-like"/>
    <property type="match status" value="1"/>
</dbReference>
<keyword evidence="6" id="KW-0677">Repeat</keyword>
<keyword evidence="7" id="KW-0805">Transcription regulation</keyword>
<evidence type="ECO:0000256" key="2">
    <source>
        <dbReference type="ARBA" id="ARBA00022490"/>
    </source>
</evidence>
<comment type="subunit">
    <text evidence="11">Homotetramer.</text>
</comment>
<evidence type="ECO:0000256" key="4">
    <source>
        <dbReference type="ARBA" id="ARBA00022514"/>
    </source>
</evidence>
<dbReference type="InterPro" id="IPR055287">
    <property type="entry name" value="IL-16-like"/>
</dbReference>
<dbReference type="Gene3D" id="2.30.42.10">
    <property type="match status" value="5"/>
</dbReference>
<feature type="compositionally biased region" description="Basic and acidic residues" evidence="12">
    <location>
        <begin position="937"/>
        <end position="954"/>
    </location>
</feature>
<evidence type="ECO:0000313" key="14">
    <source>
        <dbReference type="EMBL" id="KAK6476871.1"/>
    </source>
</evidence>
<keyword evidence="8" id="KW-0804">Transcription</keyword>
<feature type="domain" description="PDZ" evidence="13">
    <location>
        <begin position="395"/>
        <end position="481"/>
    </location>
</feature>
<evidence type="ECO:0000256" key="12">
    <source>
        <dbReference type="SAM" id="MobiDB-lite"/>
    </source>
</evidence>
<feature type="domain" description="PDZ" evidence="13">
    <location>
        <begin position="144"/>
        <end position="229"/>
    </location>
</feature>
<dbReference type="PANTHER" id="PTHR48484:SF2">
    <property type="entry name" value="PRO-INTERLEUKIN-16"/>
    <property type="match status" value="1"/>
</dbReference>
<feature type="domain" description="PDZ" evidence="13">
    <location>
        <begin position="1299"/>
        <end position="1371"/>
    </location>
</feature>
<dbReference type="PANTHER" id="PTHR48484">
    <property type="entry name" value="PRO-INTERLEUKIN-16"/>
    <property type="match status" value="1"/>
</dbReference>
<evidence type="ECO:0000256" key="10">
    <source>
        <dbReference type="ARBA" id="ARBA00024706"/>
    </source>
</evidence>
<feature type="region of interest" description="Disordered" evidence="12">
    <location>
        <begin position="1086"/>
        <end position="1151"/>
    </location>
</feature>
<feature type="compositionally biased region" description="Polar residues" evidence="12">
    <location>
        <begin position="14"/>
        <end position="24"/>
    </location>
</feature>
<keyword evidence="4 11" id="KW-0202">Cytokine</keyword>
<comment type="caution">
    <text evidence="14">The sequence shown here is derived from an EMBL/GenBank/DDBJ whole genome shotgun (WGS) entry which is preliminary data.</text>
</comment>
<keyword evidence="15" id="KW-1185">Reference proteome</keyword>
<feature type="region of interest" description="Disordered" evidence="12">
    <location>
        <begin position="685"/>
        <end position="714"/>
    </location>
</feature>
<proteinExistence type="predicted"/>
<feature type="region of interest" description="Disordered" evidence="12">
    <location>
        <begin position="733"/>
        <end position="826"/>
    </location>
</feature>
<organism evidence="14 15">
    <name type="scientific">Huso huso</name>
    <name type="common">Beluga</name>
    <name type="synonym">Acipenser huso</name>
    <dbReference type="NCBI Taxonomy" id="61971"/>
    <lineage>
        <taxon>Eukaryota</taxon>
        <taxon>Metazoa</taxon>
        <taxon>Chordata</taxon>
        <taxon>Craniata</taxon>
        <taxon>Vertebrata</taxon>
        <taxon>Euteleostomi</taxon>
        <taxon>Actinopterygii</taxon>
        <taxon>Chondrostei</taxon>
        <taxon>Acipenseriformes</taxon>
        <taxon>Acipenseridae</taxon>
        <taxon>Huso</taxon>
    </lineage>
</organism>
<evidence type="ECO:0000256" key="8">
    <source>
        <dbReference type="ARBA" id="ARBA00023163"/>
    </source>
</evidence>
<gene>
    <name evidence="11" type="primary">IL16</name>
    <name evidence="14" type="ORF">HHUSO_G23378</name>
</gene>